<evidence type="ECO:0000256" key="1">
    <source>
        <dbReference type="ARBA" id="ARBA00023002"/>
    </source>
</evidence>
<organism evidence="2 3">
    <name type="scientific">Sphingopyxis terrae subsp. terrae NBRC 15098</name>
    <dbReference type="NCBI Taxonomy" id="1219058"/>
    <lineage>
        <taxon>Bacteria</taxon>
        <taxon>Pseudomonadati</taxon>
        <taxon>Pseudomonadota</taxon>
        <taxon>Alphaproteobacteria</taxon>
        <taxon>Sphingomonadales</taxon>
        <taxon>Sphingomonadaceae</taxon>
        <taxon>Sphingopyxis</taxon>
    </lineage>
</organism>
<protein>
    <submittedName>
        <fullName evidence="2">Proline dehydrogenase</fullName>
    </submittedName>
</protein>
<gene>
    <name evidence="2" type="ORF">AOA14_09155</name>
</gene>
<dbReference type="Proteomes" id="UP000076234">
    <property type="component" value="Chromosome"/>
</dbReference>
<name>A0A142VZQ2_9SPHN</name>
<reference evidence="3" key="1">
    <citation type="submission" date="2015-11" db="EMBL/GenBank/DDBJ databases">
        <title>Complete genome sequence of a polyethylene glycol-degrading strain Sphingopyxis terrae strain 203-1 (NBRC 15098).</title>
        <authorList>
            <person name="Yoshiyuki O."/>
            <person name="Shouta N."/>
            <person name="Nagata Y."/>
            <person name="Numata M."/>
            <person name="Tsuchikane K."/>
            <person name="Hosoyama A."/>
            <person name="Yamazoe A."/>
            <person name="Tsuda M."/>
            <person name="Fujita N."/>
            <person name="Kawai F."/>
        </authorList>
    </citation>
    <scope>NUCLEOTIDE SEQUENCE [LARGE SCALE GENOMIC DNA]</scope>
    <source>
        <strain evidence="3">203-1</strain>
    </source>
</reference>
<accession>A0A142VZQ2</accession>
<dbReference type="KEGG" id="ster:AOA14_09155"/>
<sequence>MKDRPLWRWLRARRYALPQQAGSWLPVPDAAAGARVARRLSRGGIAVTIGYFQGDADDADAIVAAYGRIAATPLPPGSYLSVKAPPLGFCPRRLRRIAEVGAAAGLPVLLDAHAPADADATLDALAALLPDFPDSGIALPARWRRSAADAARLSGTSARIRVVKGEWADPLCDAADSDAAYRTLIDALAGRAAPVAVATHKPALAAAALDRLLAAGTPCELEQLRGLPGRRALAAARMRGVGTRLYVPLGPGWWPYAINKALARPHLPLWYLRDRIGLADR</sequence>
<dbReference type="EMBL" id="CP013342">
    <property type="protein sequence ID" value="AMU94767.1"/>
    <property type="molecule type" value="Genomic_DNA"/>
</dbReference>
<dbReference type="STRING" id="1219058.AOA14_09155"/>
<dbReference type="AlphaFoldDB" id="A0A142VZQ2"/>
<dbReference type="Gene3D" id="3.20.20.220">
    <property type="match status" value="1"/>
</dbReference>
<dbReference type="SUPFAM" id="SSF51730">
    <property type="entry name" value="FAD-linked oxidoreductase"/>
    <property type="match status" value="1"/>
</dbReference>
<keyword evidence="1" id="KW-0560">Oxidoreductase</keyword>
<proteinExistence type="predicted"/>
<evidence type="ECO:0000313" key="2">
    <source>
        <dbReference type="EMBL" id="AMU94767.1"/>
    </source>
</evidence>
<dbReference type="RefSeq" id="WP_062901570.1">
    <property type="nucleotide sequence ID" value="NZ_CP013342.1"/>
</dbReference>
<reference evidence="2 3" key="2">
    <citation type="journal article" date="2016" name="Genome Announc.">
        <title>Complete Genome Sequence of Sphingopyxis terrae Strain 203-1 (NBRC 111660), a Polyethylene Glycol Degrader.</title>
        <authorList>
            <person name="Ohtsubo Y."/>
            <person name="Nonoyama S."/>
            <person name="Nagata Y."/>
            <person name="Numata M."/>
            <person name="Tsuchikane K."/>
            <person name="Hosoyama A."/>
            <person name="Yamazoe A."/>
            <person name="Tsuda M."/>
            <person name="Fujita N."/>
            <person name="Kawai F."/>
        </authorList>
    </citation>
    <scope>NUCLEOTIDE SEQUENCE [LARGE SCALE GENOMIC DNA]</scope>
    <source>
        <strain evidence="2 3">203-1</strain>
    </source>
</reference>
<evidence type="ECO:0000313" key="3">
    <source>
        <dbReference type="Proteomes" id="UP000076234"/>
    </source>
</evidence>
<dbReference type="GO" id="GO:0016491">
    <property type="term" value="F:oxidoreductase activity"/>
    <property type="evidence" value="ECO:0007669"/>
    <property type="project" value="UniProtKB-KW"/>
</dbReference>
<dbReference type="InterPro" id="IPR029041">
    <property type="entry name" value="FAD-linked_oxidoreductase-like"/>
</dbReference>